<accession>A0A9P6JWN0</accession>
<feature type="compositionally biased region" description="Polar residues" evidence="3">
    <location>
        <begin position="160"/>
        <end position="173"/>
    </location>
</feature>
<proteinExistence type="predicted"/>
<dbReference type="OrthoDB" id="2447764at2759"/>
<dbReference type="Proteomes" id="UP000807306">
    <property type="component" value="Unassembled WGS sequence"/>
</dbReference>
<feature type="compositionally biased region" description="Basic and acidic residues" evidence="3">
    <location>
        <begin position="238"/>
        <end position="247"/>
    </location>
</feature>
<comment type="caution">
    <text evidence="5">The sequence shown here is derived from an EMBL/GenBank/DDBJ whole genome shotgun (WGS) entry which is preliminary data.</text>
</comment>
<evidence type="ECO:0000259" key="4">
    <source>
        <dbReference type="PROSITE" id="PS50013"/>
    </source>
</evidence>
<name>A0A9P6JWN0_9AGAR</name>
<dbReference type="GO" id="GO:0005634">
    <property type="term" value="C:nucleus"/>
    <property type="evidence" value="ECO:0007669"/>
    <property type="project" value="UniProtKB-SubCell"/>
</dbReference>
<organism evidence="5 6">
    <name type="scientific">Crepidotus variabilis</name>
    <dbReference type="NCBI Taxonomy" id="179855"/>
    <lineage>
        <taxon>Eukaryota</taxon>
        <taxon>Fungi</taxon>
        <taxon>Dikarya</taxon>
        <taxon>Basidiomycota</taxon>
        <taxon>Agaricomycotina</taxon>
        <taxon>Agaricomycetes</taxon>
        <taxon>Agaricomycetidae</taxon>
        <taxon>Agaricales</taxon>
        <taxon>Agaricineae</taxon>
        <taxon>Crepidotaceae</taxon>
        <taxon>Crepidotus</taxon>
    </lineage>
</organism>
<dbReference type="Gene3D" id="2.40.50.40">
    <property type="match status" value="1"/>
</dbReference>
<dbReference type="SUPFAM" id="SSF54160">
    <property type="entry name" value="Chromo domain-like"/>
    <property type="match status" value="1"/>
</dbReference>
<dbReference type="GO" id="GO:0006338">
    <property type="term" value="P:chromatin remodeling"/>
    <property type="evidence" value="ECO:0007669"/>
    <property type="project" value="UniProtKB-ARBA"/>
</dbReference>
<gene>
    <name evidence="5" type="ORF">CPB83DRAFT_841483</name>
</gene>
<feature type="compositionally biased region" description="Polar residues" evidence="3">
    <location>
        <begin position="266"/>
        <end position="285"/>
    </location>
</feature>
<dbReference type="InterPro" id="IPR051219">
    <property type="entry name" value="Heterochromatin_chromo-domain"/>
</dbReference>
<evidence type="ECO:0000256" key="2">
    <source>
        <dbReference type="ARBA" id="ARBA00023242"/>
    </source>
</evidence>
<sequence>MSDEEEEYEVESVQEARVEKAPGQGRAKNPKLVWKYRVRWKNYGPSDDTWEPLASFNDSEHIVTAFWQRANTGGRDVEDLTQFTLGENFLPLGPPRKKLKRKTTADEPIDQLSTQSIQEVLPSAQPESAPEPRELSPEADISSRPNKRRRGTGEKPTEATPISASVPTSATPQRRSNRNRPSSPEVVPDSDEEMSGAVLQTYLTPQSQKRKAQDAEDTVEIVDAPEPHDPLFDAPENVPEHVARKENPLVNMVDDPALTPLEGGISTKTRAASKRQISSQVASTSKKVKPGPGRSSSGIIKNKSSLLTAEKGALKSVKGRYRKEDRVVASEEVEVVAVMAPSKPPPTAEELLDLAGLDANASELPDFEEENNDDKGEEAEVAKQAMAVEPPTPIVEISTGPSASPITSFPGHSLFSQATVAPSPGLLSKWGSSFNRSSIFGPLSLGFNHGSESSSSSSSRIYLNLDSSVSIPALLVNTTNTEIENLAPQMGSKETPGKFYSSEAALTLLGTVRAGGVAAQVALDENSTSEDKVHFKHFIERLQNGDLFVAVAGIHILVFCSAGNTVLSQRLNIPPALHNITEAIVVAQVTVENYSGYADATSNADERRWIQYVTAAF</sequence>
<dbReference type="EMBL" id="MU157824">
    <property type="protein sequence ID" value="KAF9535264.1"/>
    <property type="molecule type" value="Genomic_DNA"/>
</dbReference>
<dbReference type="InterPro" id="IPR000953">
    <property type="entry name" value="Chromo/chromo_shadow_dom"/>
</dbReference>
<feature type="region of interest" description="Disordered" evidence="3">
    <location>
        <begin position="1"/>
        <end position="25"/>
    </location>
</feature>
<evidence type="ECO:0000313" key="5">
    <source>
        <dbReference type="EMBL" id="KAF9535264.1"/>
    </source>
</evidence>
<evidence type="ECO:0000256" key="3">
    <source>
        <dbReference type="SAM" id="MobiDB-lite"/>
    </source>
</evidence>
<keyword evidence="2" id="KW-0539">Nucleus</keyword>
<feature type="region of interest" description="Disordered" evidence="3">
    <location>
        <begin position="87"/>
        <end position="305"/>
    </location>
</feature>
<feature type="compositionally biased region" description="Polar residues" evidence="3">
    <location>
        <begin position="294"/>
        <end position="305"/>
    </location>
</feature>
<comment type="subcellular location">
    <subcellularLocation>
        <location evidence="1">Nucleus</location>
    </subcellularLocation>
</comment>
<dbReference type="InterPro" id="IPR016197">
    <property type="entry name" value="Chromo-like_dom_sf"/>
</dbReference>
<protein>
    <recommendedName>
        <fullName evidence="4">Chromo domain-containing protein</fullName>
    </recommendedName>
</protein>
<dbReference type="InterPro" id="IPR023780">
    <property type="entry name" value="Chromo_domain"/>
</dbReference>
<dbReference type="SMART" id="SM00298">
    <property type="entry name" value="CHROMO"/>
    <property type="match status" value="1"/>
</dbReference>
<evidence type="ECO:0000256" key="1">
    <source>
        <dbReference type="ARBA" id="ARBA00004123"/>
    </source>
</evidence>
<dbReference type="Pfam" id="PF00385">
    <property type="entry name" value="Chromo"/>
    <property type="match status" value="1"/>
</dbReference>
<keyword evidence="6" id="KW-1185">Reference proteome</keyword>
<dbReference type="PANTHER" id="PTHR22812">
    <property type="entry name" value="CHROMOBOX PROTEIN"/>
    <property type="match status" value="1"/>
</dbReference>
<evidence type="ECO:0000313" key="6">
    <source>
        <dbReference type="Proteomes" id="UP000807306"/>
    </source>
</evidence>
<feature type="compositionally biased region" description="Acidic residues" evidence="3">
    <location>
        <begin position="1"/>
        <end position="12"/>
    </location>
</feature>
<feature type="domain" description="Chromo" evidence="4">
    <location>
        <begin position="8"/>
        <end position="78"/>
    </location>
</feature>
<dbReference type="PROSITE" id="PS50013">
    <property type="entry name" value="CHROMO_2"/>
    <property type="match status" value="1"/>
</dbReference>
<dbReference type="AlphaFoldDB" id="A0A9P6JWN0"/>
<reference evidence="5" key="1">
    <citation type="submission" date="2020-11" db="EMBL/GenBank/DDBJ databases">
        <authorList>
            <consortium name="DOE Joint Genome Institute"/>
            <person name="Ahrendt S."/>
            <person name="Riley R."/>
            <person name="Andreopoulos W."/>
            <person name="Labutti K."/>
            <person name="Pangilinan J."/>
            <person name="Ruiz-Duenas F.J."/>
            <person name="Barrasa J.M."/>
            <person name="Sanchez-Garcia M."/>
            <person name="Camarero S."/>
            <person name="Miyauchi S."/>
            <person name="Serrano A."/>
            <person name="Linde D."/>
            <person name="Babiker R."/>
            <person name="Drula E."/>
            <person name="Ayuso-Fernandez I."/>
            <person name="Pacheco R."/>
            <person name="Padilla G."/>
            <person name="Ferreira P."/>
            <person name="Barriuso J."/>
            <person name="Kellner H."/>
            <person name="Castanera R."/>
            <person name="Alfaro M."/>
            <person name="Ramirez L."/>
            <person name="Pisabarro A.G."/>
            <person name="Kuo A."/>
            <person name="Tritt A."/>
            <person name="Lipzen A."/>
            <person name="He G."/>
            <person name="Yan M."/>
            <person name="Ng V."/>
            <person name="Cullen D."/>
            <person name="Martin F."/>
            <person name="Rosso M.-N."/>
            <person name="Henrissat B."/>
            <person name="Hibbett D."/>
            <person name="Martinez A.T."/>
            <person name="Grigoriev I.V."/>
        </authorList>
    </citation>
    <scope>NUCLEOTIDE SEQUENCE</scope>
    <source>
        <strain evidence="5">CBS 506.95</strain>
    </source>
</reference>